<evidence type="ECO:0000313" key="8">
    <source>
        <dbReference type="RefSeq" id="XP_022250344.1"/>
    </source>
</evidence>
<dbReference type="Gene3D" id="2.10.60.10">
    <property type="entry name" value="CD59"/>
    <property type="match status" value="1"/>
</dbReference>
<protein>
    <submittedName>
        <fullName evidence="8">Uncharacterized protein LOC111087568</fullName>
    </submittedName>
</protein>
<evidence type="ECO:0000256" key="4">
    <source>
        <dbReference type="SAM" id="MobiDB-lite"/>
    </source>
</evidence>
<dbReference type="SUPFAM" id="SSF57302">
    <property type="entry name" value="Snake toxin-like"/>
    <property type="match status" value="1"/>
</dbReference>
<sequence length="235" mass="26103">MDHGSCKGRRITCLCTTSQCQLEHHSTCNTSSVCYTQFLDRKDGSSPLVRGCIITKTPLLCENRRPAIVSNWPILMCCSTNFCNQETMATSTAWVMSKLPNTSIKDSSLEANTTRLLASSSEDQTLKSRKHQEVDNSILDSSATSGATPNSRSHVFSPVFIGILTLGIFCVCVIGLAGIFIYRRHDYVLGDDLSTTQCFHYHKPDRQSTTEGIQQEIPLSRHTNSVFDNRVIQDT</sequence>
<keyword evidence="3 5" id="KW-0472">Membrane</keyword>
<feature type="compositionally biased region" description="Polar residues" evidence="4">
    <location>
        <begin position="138"/>
        <end position="151"/>
    </location>
</feature>
<keyword evidence="5" id="KW-0812">Transmembrane</keyword>
<proteinExistence type="predicted"/>
<keyword evidence="2" id="KW-0732">Signal</keyword>
<dbReference type="InterPro" id="IPR000472">
    <property type="entry name" value="Activin_recp"/>
</dbReference>
<organism evidence="7 8">
    <name type="scientific">Limulus polyphemus</name>
    <name type="common">Atlantic horseshoe crab</name>
    <dbReference type="NCBI Taxonomy" id="6850"/>
    <lineage>
        <taxon>Eukaryota</taxon>
        <taxon>Metazoa</taxon>
        <taxon>Ecdysozoa</taxon>
        <taxon>Arthropoda</taxon>
        <taxon>Chelicerata</taxon>
        <taxon>Merostomata</taxon>
        <taxon>Xiphosura</taxon>
        <taxon>Limulidae</taxon>
        <taxon>Limulus</taxon>
    </lineage>
</organism>
<dbReference type="RefSeq" id="XP_022250344.1">
    <property type="nucleotide sequence ID" value="XM_022394636.1"/>
</dbReference>
<feature type="domain" description="Activin types I and II receptor" evidence="6">
    <location>
        <begin position="11"/>
        <end position="86"/>
    </location>
</feature>
<keyword evidence="7" id="KW-1185">Reference proteome</keyword>
<comment type="subcellular location">
    <subcellularLocation>
        <location evidence="1">Membrane</location>
    </subcellularLocation>
</comment>
<feature type="transmembrane region" description="Helical" evidence="5">
    <location>
        <begin position="159"/>
        <end position="182"/>
    </location>
</feature>
<evidence type="ECO:0000313" key="7">
    <source>
        <dbReference type="Proteomes" id="UP000694941"/>
    </source>
</evidence>
<evidence type="ECO:0000256" key="5">
    <source>
        <dbReference type="SAM" id="Phobius"/>
    </source>
</evidence>
<dbReference type="InterPro" id="IPR045860">
    <property type="entry name" value="Snake_toxin-like_sf"/>
</dbReference>
<reference evidence="8" key="1">
    <citation type="submission" date="2025-08" db="UniProtKB">
        <authorList>
            <consortium name="RefSeq"/>
        </authorList>
    </citation>
    <scope>IDENTIFICATION</scope>
    <source>
        <tissue evidence="8">Muscle</tissue>
    </source>
</reference>
<feature type="region of interest" description="Disordered" evidence="4">
    <location>
        <begin position="120"/>
        <end position="151"/>
    </location>
</feature>
<evidence type="ECO:0000256" key="2">
    <source>
        <dbReference type="ARBA" id="ARBA00022729"/>
    </source>
</evidence>
<evidence type="ECO:0000256" key="1">
    <source>
        <dbReference type="ARBA" id="ARBA00004370"/>
    </source>
</evidence>
<dbReference type="Proteomes" id="UP000694941">
    <property type="component" value="Unplaced"/>
</dbReference>
<dbReference type="Pfam" id="PF01064">
    <property type="entry name" value="Activin_recp"/>
    <property type="match status" value="1"/>
</dbReference>
<accession>A0ABM1T388</accession>
<evidence type="ECO:0000259" key="6">
    <source>
        <dbReference type="Pfam" id="PF01064"/>
    </source>
</evidence>
<dbReference type="GeneID" id="111087568"/>
<evidence type="ECO:0000256" key="3">
    <source>
        <dbReference type="ARBA" id="ARBA00023136"/>
    </source>
</evidence>
<keyword evidence="5" id="KW-1133">Transmembrane helix</keyword>
<name>A0ABM1T388_LIMPO</name>
<gene>
    <name evidence="8" type="primary">LOC111087568</name>
</gene>